<protein>
    <submittedName>
        <fullName evidence="1">Uncharacterized protein</fullName>
    </submittedName>
</protein>
<reference evidence="2" key="1">
    <citation type="submission" date="2017-11" db="EMBL/GenBank/DDBJ databases">
        <authorList>
            <person name="Kuznetsova I."/>
            <person name="Sazanova A."/>
            <person name="Chirak E."/>
            <person name="Safronova V."/>
            <person name="Willems A."/>
        </authorList>
    </citation>
    <scope>NUCLEOTIDE SEQUENCE [LARGE SCALE GENOMIC DNA]</scope>
    <source>
        <strain evidence="2">STM 196</strain>
    </source>
</reference>
<accession>A0A2P7BV66</accession>
<evidence type="ECO:0000313" key="1">
    <source>
        <dbReference type="EMBL" id="PSH70365.1"/>
    </source>
</evidence>
<dbReference type="OrthoDB" id="8451754at2"/>
<dbReference type="EMBL" id="PGGO01000002">
    <property type="protein sequence ID" value="PSH70365.1"/>
    <property type="molecule type" value="Genomic_DNA"/>
</dbReference>
<comment type="caution">
    <text evidence="1">The sequence shown here is derived from an EMBL/GenBank/DDBJ whole genome shotgun (WGS) entry which is preliminary data.</text>
</comment>
<evidence type="ECO:0000313" key="2">
    <source>
        <dbReference type="Proteomes" id="UP000241444"/>
    </source>
</evidence>
<proteinExistence type="predicted"/>
<dbReference type="RefSeq" id="WP_106709833.1">
    <property type="nucleotide sequence ID" value="NZ_PGGO01000002.1"/>
</dbReference>
<dbReference type="Proteomes" id="UP000241444">
    <property type="component" value="Unassembled WGS sequence"/>
</dbReference>
<dbReference type="AlphaFoldDB" id="A0A2P7BV66"/>
<name>A0A2P7BV66_9HYPH</name>
<gene>
    <name evidence="1" type="ORF">CU102_04650</name>
</gene>
<sequence length="164" mass="18221">MTSATNYIEGLQQIADKAQSLEVAYRQEAAVQIALLERQRAFAFRRMNLMRSLVEAVTARTDEGSDVGERNGEEIAVASALALLRIKLGWSSDGETRDATLMNFTPVVVALYRGSNGDDQITPDGIPDIGTALGHFEDWYEKAYGVSFWMLFENPIPDTPRVDF</sequence>
<keyword evidence="2" id="KW-1185">Reference proteome</keyword>
<organism evidence="1 2">
    <name type="scientific">Phyllobacterium brassicacearum</name>
    <dbReference type="NCBI Taxonomy" id="314235"/>
    <lineage>
        <taxon>Bacteria</taxon>
        <taxon>Pseudomonadati</taxon>
        <taxon>Pseudomonadota</taxon>
        <taxon>Alphaproteobacteria</taxon>
        <taxon>Hyphomicrobiales</taxon>
        <taxon>Phyllobacteriaceae</taxon>
        <taxon>Phyllobacterium</taxon>
    </lineage>
</organism>